<protein>
    <submittedName>
        <fullName evidence="1">Uncharacterized protein</fullName>
    </submittedName>
</protein>
<gene>
    <name evidence="1" type="ORF">PFDG_02299</name>
</gene>
<reference evidence="2" key="1">
    <citation type="submission" date="2006-09" db="EMBL/GenBank/DDBJ databases">
        <title>Annotation of Plasmodium falciparum Dd2.</title>
        <authorList>
            <consortium name="The Broad Institute Genome Sequencing Platform"/>
            <person name="Volkman S.K."/>
            <person name="Neafsey D.E."/>
            <person name="Dash A.P."/>
            <person name="Chitnis C.E."/>
            <person name="Hartl D.L."/>
            <person name="Young S.K."/>
            <person name="Zeng Q."/>
            <person name="Koehrsen M."/>
            <person name="Alvarado L."/>
            <person name="Berlin A."/>
            <person name="Borenstein D."/>
            <person name="Chapman S.B."/>
            <person name="Chen Z."/>
            <person name="Engels R."/>
            <person name="Freedman E."/>
            <person name="Gellesch M."/>
            <person name="Goldberg J."/>
            <person name="Griggs A."/>
            <person name="Gujja S."/>
            <person name="Heilman E.R."/>
            <person name="Heiman D.I."/>
            <person name="Howarth C."/>
            <person name="Jen D."/>
            <person name="Larson L."/>
            <person name="Mehta T."/>
            <person name="Neiman D."/>
            <person name="Park D."/>
            <person name="Pearson M."/>
            <person name="Roberts A."/>
            <person name="Saif S."/>
            <person name="Shea T."/>
            <person name="Shenoy N."/>
            <person name="Sisk P."/>
            <person name="Stolte C."/>
            <person name="Sykes S."/>
            <person name="Walk T."/>
            <person name="White J."/>
            <person name="Yandava C."/>
            <person name="Haas B."/>
            <person name="Henn M.R."/>
            <person name="Nusbaum C."/>
            <person name="Birren B."/>
        </authorList>
    </citation>
    <scope>NUCLEOTIDE SEQUENCE [LARGE SCALE GENOMIC DNA]</scope>
</reference>
<evidence type="ECO:0000313" key="1">
    <source>
        <dbReference type="EMBL" id="KOB86469.1"/>
    </source>
</evidence>
<accession>A0A0L7M0S2</accession>
<sequence>MRNPHFLDIIKELIYYKMILEMYKMREKRADYNKELIYDEHILKNTLKYSSNNNGDNININININNLCNFNYYHNGDILEHELNYLNKMNDVIYFFIPFNVTDFLLKKNN</sequence>
<reference evidence="2" key="2">
    <citation type="submission" date="2006-09" db="EMBL/GenBank/DDBJ databases">
        <title>The genome sequence of Plasmodium falciparum Dd2.</title>
        <authorList>
            <consortium name="The Broad Institute Genome Sequencing Platform"/>
            <person name="Birren B."/>
            <person name="Lander E."/>
            <person name="Galagan J."/>
            <person name="Nusbaum C."/>
            <person name="Devon K."/>
            <person name="Henn M."/>
            <person name="Jaffe D."/>
            <person name="Butler J."/>
            <person name="Alvarez P."/>
            <person name="Gnerre S."/>
            <person name="Grabherr M."/>
            <person name="Kleber M."/>
            <person name="Mauceli E."/>
            <person name="Brockman W."/>
            <person name="MacCallum I.A."/>
            <person name="Rounsley S."/>
            <person name="Young S."/>
            <person name="LaButti K."/>
            <person name="Pushparaj V."/>
            <person name="DeCaprio D."/>
            <person name="Crawford M."/>
            <person name="Koehrsen M."/>
            <person name="Engels R."/>
            <person name="Montgomery P."/>
            <person name="Pearson M."/>
            <person name="Howarth C."/>
            <person name="Larson L."/>
            <person name="Luoma S."/>
            <person name="White J."/>
            <person name="Kodira C."/>
            <person name="Zeng Q."/>
            <person name="O'Leary S."/>
            <person name="Yandava C."/>
            <person name="Alvarado L."/>
            <person name="Wirth D."/>
            <person name="Volkman S."/>
            <person name="Hartl D."/>
        </authorList>
    </citation>
    <scope>NUCLEOTIDE SEQUENCE [LARGE SCALE GENOMIC DNA]</scope>
</reference>
<dbReference type="Proteomes" id="UP000054282">
    <property type="component" value="Unassembled WGS sequence"/>
</dbReference>
<evidence type="ECO:0000313" key="2">
    <source>
        <dbReference type="Proteomes" id="UP000054282"/>
    </source>
</evidence>
<dbReference type="PANTHER" id="PTHR14754:SF35">
    <property type="entry name" value="TYPE VII SECRETION SYSTEM ACCESSORY FACTOR ESAA"/>
    <property type="match status" value="1"/>
</dbReference>
<dbReference type="KEGG" id="pfd:PFDG_02299"/>
<dbReference type="AlphaFoldDB" id="A0A0L7M0S2"/>
<dbReference type="PANTHER" id="PTHR14754">
    <property type="entry name" value="TRANSCRIPTION ELONGATION FACTOR A"/>
    <property type="match status" value="1"/>
</dbReference>
<proteinExistence type="predicted"/>
<name>A0A0L7M0S2_PLAF4</name>
<organism evidence="1 2">
    <name type="scientific">Plasmodium falciparum (isolate Dd2)</name>
    <dbReference type="NCBI Taxonomy" id="57267"/>
    <lineage>
        <taxon>Eukaryota</taxon>
        <taxon>Sar</taxon>
        <taxon>Alveolata</taxon>
        <taxon>Apicomplexa</taxon>
        <taxon>Aconoidasida</taxon>
        <taxon>Haemosporida</taxon>
        <taxon>Plasmodiidae</taxon>
        <taxon>Plasmodium</taxon>
        <taxon>Plasmodium (Laverania)</taxon>
    </lineage>
</organism>
<dbReference type="EMBL" id="DS016304">
    <property type="protein sequence ID" value="KOB86469.1"/>
    <property type="molecule type" value="Genomic_DNA"/>
</dbReference>